<dbReference type="PATRIC" id="fig|294.124.peg.1366"/>
<dbReference type="RefSeq" id="WP_042729021.1">
    <property type="nucleotide sequence ID" value="NZ_JXNZ01000042.1"/>
</dbReference>
<dbReference type="Proteomes" id="UP000032101">
    <property type="component" value="Unassembled WGS sequence"/>
</dbReference>
<gene>
    <name evidence="1" type="ORF">RL74_06675</name>
</gene>
<protein>
    <submittedName>
        <fullName evidence="1">Uncharacterized protein</fullName>
    </submittedName>
</protein>
<proteinExistence type="predicted"/>
<evidence type="ECO:0000313" key="2">
    <source>
        <dbReference type="Proteomes" id="UP000032101"/>
    </source>
</evidence>
<accession>A0A0D0MX82</accession>
<name>A0A0D0MX82_PSEFL</name>
<reference evidence="1 2" key="1">
    <citation type="submission" date="2015-01" db="EMBL/GenBank/DDBJ databases">
        <title>Draft Genome Sequence of the Biocontrol and Plant Growth-Promoting Rhizobacteria (PGPR) Pseudomonas fluorescens UM270.</title>
        <authorList>
            <person name="Hernandez-Salmeron J.E."/>
            <person name="Santoyo G."/>
            <person name="Moreno-Hagelsieb G."/>
            <person name="Hernandez-Leon R."/>
        </authorList>
    </citation>
    <scope>NUCLEOTIDE SEQUENCE [LARGE SCALE GENOMIC DNA]</scope>
    <source>
        <strain evidence="1 2">UM270</strain>
    </source>
</reference>
<evidence type="ECO:0000313" key="1">
    <source>
        <dbReference type="EMBL" id="KIQ60175.1"/>
    </source>
</evidence>
<sequence length="80" mass="9020">MRLRLRETLVARCFICDNGRLQTNLEELKMKGFKMFFAAAFLLSLAGCSDVELPGDLEARQDHTGFESCKDSALPCTAMW</sequence>
<dbReference type="EMBL" id="JXNZ01000042">
    <property type="protein sequence ID" value="KIQ60175.1"/>
    <property type="molecule type" value="Genomic_DNA"/>
</dbReference>
<organism evidence="1 2">
    <name type="scientific">Pseudomonas fluorescens</name>
    <dbReference type="NCBI Taxonomy" id="294"/>
    <lineage>
        <taxon>Bacteria</taxon>
        <taxon>Pseudomonadati</taxon>
        <taxon>Pseudomonadota</taxon>
        <taxon>Gammaproteobacteria</taxon>
        <taxon>Pseudomonadales</taxon>
        <taxon>Pseudomonadaceae</taxon>
        <taxon>Pseudomonas</taxon>
    </lineage>
</organism>
<comment type="caution">
    <text evidence="1">The sequence shown here is derived from an EMBL/GenBank/DDBJ whole genome shotgun (WGS) entry which is preliminary data.</text>
</comment>
<dbReference type="AlphaFoldDB" id="A0A0D0MX82"/>